<dbReference type="Proteomes" id="UP001054837">
    <property type="component" value="Unassembled WGS sequence"/>
</dbReference>
<dbReference type="EMBL" id="BPLQ01014170">
    <property type="protein sequence ID" value="GIY77770.1"/>
    <property type="molecule type" value="Genomic_DNA"/>
</dbReference>
<gene>
    <name evidence="1" type="ORF">CDAR_300431</name>
</gene>
<name>A0AAV4W4N7_9ARAC</name>
<comment type="caution">
    <text evidence="1">The sequence shown here is derived from an EMBL/GenBank/DDBJ whole genome shotgun (WGS) entry which is preliminary data.</text>
</comment>
<evidence type="ECO:0000313" key="1">
    <source>
        <dbReference type="EMBL" id="GIY77770.1"/>
    </source>
</evidence>
<protein>
    <submittedName>
        <fullName evidence="1">Uncharacterized protein</fullName>
    </submittedName>
</protein>
<keyword evidence="2" id="KW-1185">Reference proteome</keyword>
<evidence type="ECO:0000313" key="2">
    <source>
        <dbReference type="Proteomes" id="UP001054837"/>
    </source>
</evidence>
<accession>A0AAV4W4N7</accession>
<reference evidence="1 2" key="1">
    <citation type="submission" date="2021-06" db="EMBL/GenBank/DDBJ databases">
        <title>Caerostris darwini draft genome.</title>
        <authorList>
            <person name="Kono N."/>
            <person name="Arakawa K."/>
        </authorList>
    </citation>
    <scope>NUCLEOTIDE SEQUENCE [LARGE SCALE GENOMIC DNA]</scope>
</reference>
<dbReference type="AlphaFoldDB" id="A0AAV4W4N7"/>
<organism evidence="1 2">
    <name type="scientific">Caerostris darwini</name>
    <dbReference type="NCBI Taxonomy" id="1538125"/>
    <lineage>
        <taxon>Eukaryota</taxon>
        <taxon>Metazoa</taxon>
        <taxon>Ecdysozoa</taxon>
        <taxon>Arthropoda</taxon>
        <taxon>Chelicerata</taxon>
        <taxon>Arachnida</taxon>
        <taxon>Araneae</taxon>
        <taxon>Araneomorphae</taxon>
        <taxon>Entelegynae</taxon>
        <taxon>Araneoidea</taxon>
        <taxon>Araneidae</taxon>
        <taxon>Caerostris</taxon>
    </lineage>
</organism>
<sequence>MRIGFKHPITPYMSFYDDCNRAERICFQRSYSFGENVEFSLKTLAFSPFNSGKLQENDVLAIKCSGRDPDLKILRMGFEHLVSITLNKAVAQSE</sequence>
<proteinExistence type="predicted"/>